<comment type="cofactor">
    <cofactor evidence="5">
        <name>heme</name>
        <dbReference type="ChEBI" id="CHEBI:30413"/>
    </cofactor>
</comment>
<dbReference type="GO" id="GO:0004497">
    <property type="term" value="F:monooxygenase activity"/>
    <property type="evidence" value="ECO:0007669"/>
    <property type="project" value="InterPro"/>
</dbReference>
<dbReference type="InterPro" id="IPR001128">
    <property type="entry name" value="Cyt_P450"/>
</dbReference>
<name>A0AAN7CFE2_9PEZI</name>
<evidence type="ECO:0000256" key="4">
    <source>
        <dbReference type="ARBA" id="ARBA00023004"/>
    </source>
</evidence>
<keyword evidence="8" id="KW-1185">Reference proteome</keyword>
<evidence type="ECO:0000256" key="1">
    <source>
        <dbReference type="ARBA" id="ARBA00010617"/>
    </source>
</evidence>
<dbReference type="SUPFAM" id="SSF48264">
    <property type="entry name" value="Cytochrome P450"/>
    <property type="match status" value="1"/>
</dbReference>
<dbReference type="PRINTS" id="PR00385">
    <property type="entry name" value="P450"/>
</dbReference>
<accession>A0AAN7CFE2</accession>
<evidence type="ECO:0000256" key="5">
    <source>
        <dbReference type="PIRSR" id="PIRSR602401-1"/>
    </source>
</evidence>
<dbReference type="EMBL" id="MU860052">
    <property type="protein sequence ID" value="KAK4239918.1"/>
    <property type="molecule type" value="Genomic_DNA"/>
</dbReference>
<dbReference type="Pfam" id="PF00067">
    <property type="entry name" value="p450"/>
    <property type="match status" value="1"/>
</dbReference>
<dbReference type="InterPro" id="IPR036396">
    <property type="entry name" value="Cyt_P450_sf"/>
</dbReference>
<dbReference type="Proteomes" id="UP001303760">
    <property type="component" value="Unassembled WGS sequence"/>
</dbReference>
<reference evidence="7" key="2">
    <citation type="submission" date="2023-05" db="EMBL/GenBank/DDBJ databases">
        <authorList>
            <consortium name="Lawrence Berkeley National Laboratory"/>
            <person name="Steindorff A."/>
            <person name="Hensen N."/>
            <person name="Bonometti L."/>
            <person name="Westerberg I."/>
            <person name="Brannstrom I.O."/>
            <person name="Guillou S."/>
            <person name="Cros-Aarteil S."/>
            <person name="Calhoun S."/>
            <person name="Haridas S."/>
            <person name="Kuo A."/>
            <person name="Mondo S."/>
            <person name="Pangilinan J."/>
            <person name="Riley R."/>
            <person name="Labutti K."/>
            <person name="Andreopoulos B."/>
            <person name="Lipzen A."/>
            <person name="Chen C."/>
            <person name="Yanf M."/>
            <person name="Daum C."/>
            <person name="Ng V."/>
            <person name="Clum A."/>
            <person name="Ohm R."/>
            <person name="Martin F."/>
            <person name="Silar P."/>
            <person name="Natvig D."/>
            <person name="Lalanne C."/>
            <person name="Gautier V."/>
            <person name="Ament-Velasquez S.L."/>
            <person name="Kruys A."/>
            <person name="Hutchinson M.I."/>
            <person name="Powell A.J."/>
            <person name="Barry K."/>
            <person name="Miller A.N."/>
            <person name="Grigoriev I.V."/>
            <person name="Debuchy R."/>
            <person name="Gladieux P."/>
            <person name="Thoren M.H."/>
            <person name="Johannesson H."/>
        </authorList>
    </citation>
    <scope>NUCLEOTIDE SEQUENCE</scope>
    <source>
        <strain evidence="7">CBS 532.94</strain>
    </source>
</reference>
<comment type="caution">
    <text evidence="7">The sequence shown here is derived from an EMBL/GenBank/DDBJ whole genome shotgun (WGS) entry which is preliminary data.</text>
</comment>
<dbReference type="GO" id="GO:0020037">
    <property type="term" value="F:heme binding"/>
    <property type="evidence" value="ECO:0007669"/>
    <property type="project" value="InterPro"/>
</dbReference>
<keyword evidence="6" id="KW-1133">Transmembrane helix</keyword>
<keyword evidence="4 5" id="KW-0408">Iron</keyword>
<dbReference type="InterPro" id="IPR050121">
    <property type="entry name" value="Cytochrome_P450_monoxygenase"/>
</dbReference>
<reference evidence="7" key="1">
    <citation type="journal article" date="2023" name="Mol. Phylogenet. Evol.">
        <title>Genome-scale phylogeny and comparative genomics of the fungal order Sordariales.</title>
        <authorList>
            <person name="Hensen N."/>
            <person name="Bonometti L."/>
            <person name="Westerberg I."/>
            <person name="Brannstrom I.O."/>
            <person name="Guillou S."/>
            <person name="Cros-Aarteil S."/>
            <person name="Calhoun S."/>
            <person name="Haridas S."/>
            <person name="Kuo A."/>
            <person name="Mondo S."/>
            <person name="Pangilinan J."/>
            <person name="Riley R."/>
            <person name="LaButti K."/>
            <person name="Andreopoulos B."/>
            <person name="Lipzen A."/>
            <person name="Chen C."/>
            <person name="Yan M."/>
            <person name="Daum C."/>
            <person name="Ng V."/>
            <person name="Clum A."/>
            <person name="Steindorff A."/>
            <person name="Ohm R.A."/>
            <person name="Martin F."/>
            <person name="Silar P."/>
            <person name="Natvig D.O."/>
            <person name="Lalanne C."/>
            <person name="Gautier V."/>
            <person name="Ament-Velasquez S.L."/>
            <person name="Kruys A."/>
            <person name="Hutchinson M.I."/>
            <person name="Powell A.J."/>
            <person name="Barry K."/>
            <person name="Miller A.N."/>
            <person name="Grigoriev I.V."/>
            <person name="Debuchy R."/>
            <person name="Gladieux P."/>
            <person name="Hiltunen Thoren M."/>
            <person name="Johannesson H."/>
        </authorList>
    </citation>
    <scope>NUCLEOTIDE SEQUENCE</scope>
    <source>
        <strain evidence="7">CBS 532.94</strain>
    </source>
</reference>
<gene>
    <name evidence="7" type="ORF">C8A03DRAFT_32026</name>
</gene>
<dbReference type="PANTHER" id="PTHR24305:SF166">
    <property type="entry name" value="CYTOCHROME P450 12A4, MITOCHONDRIAL-RELATED"/>
    <property type="match status" value="1"/>
</dbReference>
<sequence length="543" mass="62558">MGSNDSVFPFVVLTTASLIGYARKLDLAVAPTLAKVLAGTVFVYYFIWRGFLFPLYFSELRHVPTVPGFPLWGQFFDIILNECGVPQREWHKQYGPIIRYFFPFGAERLSVADDEAIKHMTVKNPYNYPKPVRAKLWMVRILGEGVLLAEYEDHVYQRKTLTPGFSISAIRTFQPIFWEKCLAMTSLMRQEMELTGESTRSFEILEWLNRCTLDIIGKAGFGYEIHSLENPRELIREAYRLVFNFDLASRALHGIQAFFPSSRYIPARMNRDMEKARKIILAKATEILELKLDGAEKVQHSKDVLCLIARENKRLKELGEPGLSFGTMRDQVMTFLGAGHDTTATGAAWAIHLLATYPDVQNRVREEIRECFPFLFDPAQRFDQEKLEAADPDRLPYLDNVCRECLRFIPPIPMTVRESVKDDYLAGYKVPGGTVVYLLANSINRMPWFWGEDADAFNPDRWNNLPKTAVPSAFMTFLQGPRGCLGRKFAEVEMKVLLVALLSMFEFRRDYSVDNPERWKMWRLVLRPKEGVTVQATPIFTLY</sequence>
<evidence type="ECO:0000256" key="2">
    <source>
        <dbReference type="ARBA" id="ARBA00022617"/>
    </source>
</evidence>
<feature type="transmembrane region" description="Helical" evidence="6">
    <location>
        <begin position="6"/>
        <end position="22"/>
    </location>
</feature>
<organism evidence="7 8">
    <name type="scientific">Achaetomium macrosporum</name>
    <dbReference type="NCBI Taxonomy" id="79813"/>
    <lineage>
        <taxon>Eukaryota</taxon>
        <taxon>Fungi</taxon>
        <taxon>Dikarya</taxon>
        <taxon>Ascomycota</taxon>
        <taxon>Pezizomycotina</taxon>
        <taxon>Sordariomycetes</taxon>
        <taxon>Sordariomycetidae</taxon>
        <taxon>Sordariales</taxon>
        <taxon>Chaetomiaceae</taxon>
        <taxon>Achaetomium</taxon>
    </lineage>
</organism>
<dbReference type="Gene3D" id="1.10.630.10">
    <property type="entry name" value="Cytochrome P450"/>
    <property type="match status" value="1"/>
</dbReference>
<dbReference type="GO" id="GO:0016705">
    <property type="term" value="F:oxidoreductase activity, acting on paired donors, with incorporation or reduction of molecular oxygen"/>
    <property type="evidence" value="ECO:0007669"/>
    <property type="project" value="InterPro"/>
</dbReference>
<keyword evidence="2 5" id="KW-0349">Heme</keyword>
<dbReference type="PRINTS" id="PR00463">
    <property type="entry name" value="EP450I"/>
</dbReference>
<keyword evidence="3 5" id="KW-0479">Metal-binding</keyword>
<proteinExistence type="inferred from homology"/>
<dbReference type="AlphaFoldDB" id="A0AAN7CFE2"/>
<comment type="similarity">
    <text evidence="1">Belongs to the cytochrome P450 family.</text>
</comment>
<keyword evidence="6" id="KW-0812">Transmembrane</keyword>
<evidence type="ECO:0000256" key="3">
    <source>
        <dbReference type="ARBA" id="ARBA00022723"/>
    </source>
</evidence>
<feature type="binding site" description="axial binding residue" evidence="5">
    <location>
        <position position="484"/>
    </location>
    <ligand>
        <name>heme</name>
        <dbReference type="ChEBI" id="CHEBI:30413"/>
    </ligand>
    <ligandPart>
        <name>Fe</name>
        <dbReference type="ChEBI" id="CHEBI:18248"/>
    </ligandPart>
</feature>
<keyword evidence="6" id="KW-0472">Membrane</keyword>
<dbReference type="InterPro" id="IPR002401">
    <property type="entry name" value="Cyt_P450_E_grp-I"/>
</dbReference>
<dbReference type="PANTHER" id="PTHR24305">
    <property type="entry name" value="CYTOCHROME P450"/>
    <property type="match status" value="1"/>
</dbReference>
<evidence type="ECO:0000313" key="8">
    <source>
        <dbReference type="Proteomes" id="UP001303760"/>
    </source>
</evidence>
<evidence type="ECO:0000313" key="7">
    <source>
        <dbReference type="EMBL" id="KAK4239918.1"/>
    </source>
</evidence>
<evidence type="ECO:0000256" key="6">
    <source>
        <dbReference type="SAM" id="Phobius"/>
    </source>
</evidence>
<protein>
    <submittedName>
        <fullName evidence="7">Cytochrome P450</fullName>
    </submittedName>
</protein>
<feature type="transmembrane region" description="Helical" evidence="6">
    <location>
        <begin position="34"/>
        <end position="57"/>
    </location>
</feature>
<dbReference type="GO" id="GO:0005506">
    <property type="term" value="F:iron ion binding"/>
    <property type="evidence" value="ECO:0007669"/>
    <property type="project" value="InterPro"/>
</dbReference>
<dbReference type="CDD" id="cd11069">
    <property type="entry name" value="CYP_FUM15-like"/>
    <property type="match status" value="1"/>
</dbReference>